<dbReference type="Proteomes" id="UP001500353">
    <property type="component" value="Unassembled WGS sequence"/>
</dbReference>
<comment type="caution">
    <text evidence="1">The sequence shown here is derived from an EMBL/GenBank/DDBJ whole genome shotgun (WGS) entry which is preliminary data.</text>
</comment>
<keyword evidence="2" id="KW-1185">Reference proteome</keyword>
<dbReference type="EMBL" id="BAABHX010000003">
    <property type="protein sequence ID" value="GAA5092666.1"/>
    <property type="molecule type" value="Genomic_DNA"/>
</dbReference>
<evidence type="ECO:0008006" key="3">
    <source>
        <dbReference type="Google" id="ProtNLM"/>
    </source>
</evidence>
<evidence type="ECO:0000313" key="1">
    <source>
        <dbReference type="EMBL" id="GAA5092666.1"/>
    </source>
</evidence>
<evidence type="ECO:0000313" key="2">
    <source>
        <dbReference type="Proteomes" id="UP001500353"/>
    </source>
</evidence>
<dbReference type="RefSeq" id="WP_345203630.1">
    <property type="nucleotide sequence ID" value="NZ_BAABHX010000003.1"/>
</dbReference>
<accession>A0ABP9MCT8</accession>
<organism evidence="1 2">
    <name type="scientific">Chryseobacterium ginsengisoli</name>
    <dbReference type="NCBI Taxonomy" id="363853"/>
    <lineage>
        <taxon>Bacteria</taxon>
        <taxon>Pseudomonadati</taxon>
        <taxon>Bacteroidota</taxon>
        <taxon>Flavobacteriia</taxon>
        <taxon>Flavobacteriales</taxon>
        <taxon>Weeksellaceae</taxon>
        <taxon>Chryseobacterium group</taxon>
        <taxon>Chryseobacterium</taxon>
    </lineage>
</organism>
<sequence length="489" mass="53634">MKFREIIVKSINLEESNYINSQDEIKTFEPLNIYLVPKKGGSHERFVTDSEGIISKQSIESNDTFDIIANRGNSTTKNEIILASAKGRAATLGFNETTYGYYFGDMNPAHTGSHNVAMGFNTLNKLTTGAYNTAIGNYSLSAVTEGGYNTTLGYATGYQLNRSSSNVFVGQYAGFNLKTEISETDLANTSPAAAEYMKELSSLSGYNGTSFNTSLNTFVGACINSYPNSPTRSAMSTIIGASTLSNMLYRNFNNIVIGAGNHLRSANSSMNNSIIIGNCINLPNQIDSLAIGLNKSRRIYASEAIIYGELPNNKLLINAPLTIPSQYMPNAQGSTEFTKNIVAKPDGTFGWEDKNNDDLRRLSYMSELTYTQDDNNYYIKGTAYLCMKDGVGGNAGIGSNLKVFVDNKQISDISADRDSWYLSNFSYTTGEGTANVSQMILPFTITISKSMHPESFWTSGYFYATVVSTHNPFDYNKPTIIQKGVRLKF</sequence>
<name>A0ABP9MCT8_9FLAO</name>
<protein>
    <recommendedName>
        <fullName evidence="3">Trimeric autotransporter adhesin YadA-like head domain-containing protein</fullName>
    </recommendedName>
</protein>
<gene>
    <name evidence="1" type="ORF">GCM10023210_21940</name>
</gene>
<proteinExistence type="predicted"/>
<reference evidence="2" key="1">
    <citation type="journal article" date="2019" name="Int. J. Syst. Evol. Microbiol.">
        <title>The Global Catalogue of Microorganisms (GCM) 10K type strain sequencing project: providing services to taxonomists for standard genome sequencing and annotation.</title>
        <authorList>
            <consortium name="The Broad Institute Genomics Platform"/>
            <consortium name="The Broad Institute Genome Sequencing Center for Infectious Disease"/>
            <person name="Wu L."/>
            <person name="Ma J."/>
        </authorList>
    </citation>
    <scope>NUCLEOTIDE SEQUENCE [LARGE SCALE GENOMIC DNA]</scope>
    <source>
        <strain evidence="2">JCM 18019</strain>
    </source>
</reference>